<evidence type="ECO:0000313" key="3">
    <source>
        <dbReference type="Proteomes" id="UP001519325"/>
    </source>
</evidence>
<evidence type="ECO:0000256" key="1">
    <source>
        <dbReference type="SAM" id="MobiDB-lite"/>
    </source>
</evidence>
<dbReference type="RefSeq" id="WP_209896896.1">
    <property type="nucleotide sequence ID" value="NZ_JAGGMR010000001.1"/>
</dbReference>
<comment type="caution">
    <text evidence="2">The sequence shown here is derived from an EMBL/GenBank/DDBJ whole genome shotgun (WGS) entry which is preliminary data.</text>
</comment>
<dbReference type="Pfam" id="PF02575">
    <property type="entry name" value="YbaB_DNA_bd"/>
    <property type="match status" value="1"/>
</dbReference>
<gene>
    <name evidence="2" type="ORF">BJ987_006575</name>
</gene>
<sequence>MRDRRAAKGELAGMLDDFQRRMRAVGAVAQQRAQITATATTTDETITVTVNADGQVIDTRFSGDFRAMTPEQLGAAVTAVAQAAAADAARQLQNLLAPIADERARQPKLSDLVAGMPDLQAATPPIPPARMTLADNETDGSEPVAGARSEVAAVPDEAPPQWHFDAAEEAADGAESEVSDRGWG</sequence>
<dbReference type="InterPro" id="IPR004401">
    <property type="entry name" value="YbaB/EbfC"/>
</dbReference>
<keyword evidence="2" id="KW-0238">DNA-binding</keyword>
<organism evidence="2 3">
    <name type="scientific">Nocardia goodfellowii</name>
    <dbReference type="NCBI Taxonomy" id="882446"/>
    <lineage>
        <taxon>Bacteria</taxon>
        <taxon>Bacillati</taxon>
        <taxon>Actinomycetota</taxon>
        <taxon>Actinomycetes</taxon>
        <taxon>Mycobacteriales</taxon>
        <taxon>Nocardiaceae</taxon>
        <taxon>Nocardia</taxon>
    </lineage>
</organism>
<dbReference type="Proteomes" id="UP001519325">
    <property type="component" value="Unassembled WGS sequence"/>
</dbReference>
<feature type="region of interest" description="Disordered" evidence="1">
    <location>
        <begin position="155"/>
        <end position="184"/>
    </location>
</feature>
<dbReference type="Gene3D" id="3.30.1310.10">
    <property type="entry name" value="Nucleoid-associated protein YbaB-like domain"/>
    <property type="match status" value="1"/>
</dbReference>
<accession>A0ABS4QRJ2</accession>
<feature type="compositionally biased region" description="Acidic residues" evidence="1">
    <location>
        <begin position="167"/>
        <end position="177"/>
    </location>
</feature>
<dbReference type="SUPFAM" id="SSF82607">
    <property type="entry name" value="YbaB-like"/>
    <property type="match status" value="1"/>
</dbReference>
<reference evidence="2 3" key="1">
    <citation type="submission" date="2021-03" db="EMBL/GenBank/DDBJ databases">
        <title>Sequencing the genomes of 1000 actinobacteria strains.</title>
        <authorList>
            <person name="Klenk H.-P."/>
        </authorList>
    </citation>
    <scope>NUCLEOTIDE SEQUENCE [LARGE SCALE GENOMIC DNA]</scope>
    <source>
        <strain evidence="2 3">DSM 45516</strain>
    </source>
</reference>
<keyword evidence="3" id="KW-1185">Reference proteome</keyword>
<proteinExistence type="predicted"/>
<dbReference type="EMBL" id="JAGGMR010000001">
    <property type="protein sequence ID" value="MBP2193674.1"/>
    <property type="molecule type" value="Genomic_DNA"/>
</dbReference>
<dbReference type="GO" id="GO:0003677">
    <property type="term" value="F:DNA binding"/>
    <property type="evidence" value="ECO:0007669"/>
    <property type="project" value="UniProtKB-KW"/>
</dbReference>
<protein>
    <submittedName>
        <fullName evidence="2">DNA-binding protein YbaB</fullName>
    </submittedName>
</protein>
<name>A0ABS4QRJ2_9NOCA</name>
<dbReference type="InterPro" id="IPR036894">
    <property type="entry name" value="YbaB-like_sf"/>
</dbReference>
<evidence type="ECO:0000313" key="2">
    <source>
        <dbReference type="EMBL" id="MBP2193674.1"/>
    </source>
</evidence>